<dbReference type="Proteomes" id="UP000694548">
    <property type="component" value="Chromosome sgr04"/>
</dbReference>
<comment type="similarity">
    <text evidence="2">Belongs to the HINT family.</text>
</comment>
<dbReference type="AlphaFoldDB" id="A0A8C6KMT4"/>
<dbReference type="PANTHER" id="PTHR12486">
    <property type="entry name" value="APRATAXIN-RELATED"/>
    <property type="match status" value="1"/>
</dbReference>
<dbReference type="PANTHER" id="PTHR12486:SF6">
    <property type="entry name" value="ADENOSINE 5'-MONOPHOSPHORAMIDASE HINT3"/>
    <property type="match status" value="1"/>
</dbReference>
<feature type="domain" description="HIT" evidence="6">
    <location>
        <begin position="34"/>
        <end position="144"/>
    </location>
</feature>
<dbReference type="Pfam" id="PF11969">
    <property type="entry name" value="DcpS_C"/>
    <property type="match status" value="1"/>
</dbReference>
<evidence type="ECO:0000259" key="6">
    <source>
        <dbReference type="PROSITE" id="PS51084"/>
    </source>
</evidence>
<dbReference type="PROSITE" id="PS51084">
    <property type="entry name" value="HIT_2"/>
    <property type="match status" value="1"/>
</dbReference>
<feature type="active site" description="Tele-AMP-histidine intermediate" evidence="3">
    <location>
        <position position="129"/>
    </location>
</feature>
<reference evidence="7" key="3">
    <citation type="submission" date="2025-09" db="UniProtKB">
        <authorList>
            <consortium name="Ensembl"/>
        </authorList>
    </citation>
    <scope>IDENTIFICATION</scope>
</reference>
<evidence type="ECO:0000256" key="4">
    <source>
        <dbReference type="PIRSR" id="PIRSR601310-3"/>
    </source>
</evidence>
<dbReference type="Gene3D" id="3.30.428.10">
    <property type="entry name" value="HIT-like"/>
    <property type="match status" value="1"/>
</dbReference>
<dbReference type="Ensembl" id="ENSNFUT00015008314.1">
    <property type="protein sequence ID" value="ENSNFUP00015007902.1"/>
    <property type="gene ID" value="ENSNFUG00015003889.1"/>
</dbReference>
<dbReference type="SUPFAM" id="SSF54197">
    <property type="entry name" value="HIT-like"/>
    <property type="match status" value="1"/>
</dbReference>
<protein>
    <recommendedName>
        <fullName evidence="6">HIT domain-containing protein</fullName>
    </recommendedName>
</protein>
<accession>A0A8C6KMT4</accession>
<dbReference type="InterPro" id="IPR001310">
    <property type="entry name" value="Histidine_triad_HIT"/>
</dbReference>
<organism evidence="7 8">
    <name type="scientific">Nothobranchius furzeri</name>
    <name type="common">Turquoise killifish</name>
    <dbReference type="NCBI Taxonomy" id="105023"/>
    <lineage>
        <taxon>Eukaryota</taxon>
        <taxon>Metazoa</taxon>
        <taxon>Chordata</taxon>
        <taxon>Craniata</taxon>
        <taxon>Vertebrata</taxon>
        <taxon>Euteleostomi</taxon>
        <taxon>Actinopterygii</taxon>
        <taxon>Neopterygii</taxon>
        <taxon>Teleostei</taxon>
        <taxon>Neoteleostei</taxon>
        <taxon>Acanthomorphata</taxon>
        <taxon>Ovalentaria</taxon>
        <taxon>Atherinomorphae</taxon>
        <taxon>Cyprinodontiformes</taxon>
        <taxon>Nothobranchiidae</taxon>
        <taxon>Nothobranchius</taxon>
    </lineage>
</organism>
<feature type="short sequence motif" description="Histidine triad motif" evidence="4 5">
    <location>
        <begin position="127"/>
        <end position="131"/>
    </location>
</feature>
<evidence type="ECO:0000256" key="1">
    <source>
        <dbReference type="ARBA" id="ARBA00024472"/>
    </source>
</evidence>
<dbReference type="PRINTS" id="PR00332">
    <property type="entry name" value="HISTRIAD"/>
</dbReference>
<evidence type="ECO:0000256" key="2">
    <source>
        <dbReference type="ARBA" id="ARBA00025764"/>
    </source>
</evidence>
<dbReference type="InterPro" id="IPR036265">
    <property type="entry name" value="HIT-like_sf"/>
</dbReference>
<evidence type="ECO:0000313" key="8">
    <source>
        <dbReference type="Proteomes" id="UP000694548"/>
    </source>
</evidence>
<evidence type="ECO:0000256" key="5">
    <source>
        <dbReference type="PROSITE-ProRule" id="PRU00464"/>
    </source>
</evidence>
<reference evidence="7" key="2">
    <citation type="submission" date="2025-08" db="UniProtKB">
        <authorList>
            <consortium name="Ensembl"/>
        </authorList>
    </citation>
    <scope>IDENTIFICATION</scope>
</reference>
<proteinExistence type="inferred from homology"/>
<name>A0A8C6KMT4_NOTFU</name>
<keyword evidence="8" id="KW-1185">Reference proteome</keyword>
<comment type="catalytic activity">
    <reaction evidence="1">
        <text>adenosine 5'-phosphoramidate + H2O = NH4(+) + AMP</text>
        <dbReference type="Rhea" id="RHEA:67916"/>
        <dbReference type="ChEBI" id="CHEBI:15377"/>
        <dbReference type="ChEBI" id="CHEBI:28938"/>
        <dbReference type="ChEBI" id="CHEBI:57890"/>
        <dbReference type="ChEBI" id="CHEBI:456215"/>
    </reaction>
</comment>
<dbReference type="InterPro" id="IPR011146">
    <property type="entry name" value="HIT-like"/>
</dbReference>
<sequence length="175" mass="19967">MSISIAGIEFWNELTEEIKDSSNVNQFKIKLKKEMLNKYKNEENAINLGRRNQELVCFRDIFPAAPYHFLVIPREHIVSCRSLNKKHISLVERMVELGRAVLLDQGITNMNDVRLGFHQFPFISVSHLHLHVLAPASQISQAMMFKFTPGSDSFITVSPAGCSCLLIHSTFHRSL</sequence>
<dbReference type="GeneTree" id="ENSGT00510000047616"/>
<evidence type="ECO:0000313" key="7">
    <source>
        <dbReference type="Ensembl" id="ENSNFUP00015007902.1"/>
    </source>
</evidence>
<reference evidence="7" key="1">
    <citation type="submission" date="2014-08" db="EMBL/GenBank/DDBJ databases">
        <authorList>
            <person name="Senf B."/>
            <person name="Petzold A."/>
            <person name="Downie B.R."/>
            <person name="Koch P."/>
            <person name="Platzer M."/>
        </authorList>
    </citation>
    <scope>NUCLEOTIDE SEQUENCE [LARGE SCALE GENOMIC DNA]</scope>
    <source>
        <strain evidence="7">GRZ</strain>
    </source>
</reference>
<evidence type="ECO:0000256" key="3">
    <source>
        <dbReference type="PIRSR" id="PIRSR601310-1"/>
    </source>
</evidence>
<dbReference type="GO" id="GO:0003824">
    <property type="term" value="F:catalytic activity"/>
    <property type="evidence" value="ECO:0007669"/>
    <property type="project" value="InterPro"/>
</dbReference>